<protein>
    <recommendedName>
        <fullName evidence="3">EIPR1-like beta-propeller domain-containing protein</fullName>
    </recommendedName>
</protein>
<evidence type="ECO:0000313" key="4">
    <source>
        <dbReference type="EMBL" id="KAK1360619.1"/>
    </source>
</evidence>
<evidence type="ECO:0000256" key="1">
    <source>
        <dbReference type="ARBA" id="ARBA00022574"/>
    </source>
</evidence>
<keyword evidence="1" id="KW-0853">WD repeat</keyword>
<sequence length="246" mass="27744">MFNFSASDLYLLQARCIVDVKADTDHTSFITVTLSLKDENEVHLIRLSSSGTELVCEALFSHPNEIWDLASCPFNQRIFSIVFSYGESHGAGIWQIPELYGELNSPQLEKIASLDAHKSKPKWFLDIAAQEADGESDSSSIDSFINDQREHLEDEILSTAIVKHETETTIDLPFIQNVDDMSLEVLERMILERYKPGSSLISYAEDEAEELIDQNIDIPSLEYASASKVPIIWKVKCKVLWLISDA</sequence>
<evidence type="ECO:0000313" key="5">
    <source>
        <dbReference type="Proteomes" id="UP001237642"/>
    </source>
</evidence>
<feature type="domain" description="EIPR1-like beta-propeller" evidence="3">
    <location>
        <begin position="12"/>
        <end position="129"/>
    </location>
</feature>
<evidence type="ECO:0000259" key="3">
    <source>
        <dbReference type="Pfam" id="PF23609"/>
    </source>
</evidence>
<dbReference type="InterPro" id="IPR040323">
    <property type="entry name" value="EIPR1"/>
</dbReference>
<keyword evidence="2" id="KW-0677">Repeat</keyword>
<name>A0AAD8M5S0_9APIA</name>
<comment type="caution">
    <text evidence="4">The sequence shown here is derived from an EMBL/GenBank/DDBJ whole genome shotgun (WGS) entry which is preliminary data.</text>
</comment>
<evidence type="ECO:0000256" key="2">
    <source>
        <dbReference type="ARBA" id="ARBA00022737"/>
    </source>
</evidence>
<proteinExistence type="predicted"/>
<dbReference type="EMBL" id="JAUIZM010000010">
    <property type="protein sequence ID" value="KAK1360619.1"/>
    <property type="molecule type" value="Genomic_DNA"/>
</dbReference>
<reference evidence="4" key="2">
    <citation type="submission" date="2023-05" db="EMBL/GenBank/DDBJ databases">
        <authorList>
            <person name="Schelkunov M.I."/>
        </authorList>
    </citation>
    <scope>NUCLEOTIDE SEQUENCE</scope>
    <source>
        <strain evidence="4">Hsosn_3</strain>
        <tissue evidence="4">Leaf</tissue>
    </source>
</reference>
<reference evidence="4" key="1">
    <citation type="submission" date="2023-02" db="EMBL/GenBank/DDBJ databases">
        <title>Genome of toxic invasive species Heracleum sosnowskyi carries increased number of genes despite the absence of recent whole-genome duplications.</title>
        <authorList>
            <person name="Schelkunov M."/>
            <person name="Shtratnikova V."/>
            <person name="Makarenko M."/>
            <person name="Klepikova A."/>
            <person name="Omelchenko D."/>
            <person name="Novikova G."/>
            <person name="Obukhova E."/>
            <person name="Bogdanov V."/>
            <person name="Penin A."/>
            <person name="Logacheva M."/>
        </authorList>
    </citation>
    <scope>NUCLEOTIDE SEQUENCE</scope>
    <source>
        <strain evidence="4">Hsosn_3</strain>
        <tissue evidence="4">Leaf</tissue>
    </source>
</reference>
<dbReference type="GO" id="GO:0016567">
    <property type="term" value="P:protein ubiquitination"/>
    <property type="evidence" value="ECO:0007669"/>
    <property type="project" value="TreeGrafter"/>
</dbReference>
<dbReference type="Pfam" id="PF23609">
    <property type="entry name" value="Beta-prop_EIPR1"/>
    <property type="match status" value="1"/>
</dbReference>
<dbReference type="PANTHER" id="PTHR14205:SF15">
    <property type="entry name" value="EARP AND GARP COMPLEX-INTERACTING PROTEIN 1"/>
    <property type="match status" value="1"/>
</dbReference>
<organism evidence="4 5">
    <name type="scientific">Heracleum sosnowskyi</name>
    <dbReference type="NCBI Taxonomy" id="360622"/>
    <lineage>
        <taxon>Eukaryota</taxon>
        <taxon>Viridiplantae</taxon>
        <taxon>Streptophyta</taxon>
        <taxon>Embryophyta</taxon>
        <taxon>Tracheophyta</taxon>
        <taxon>Spermatophyta</taxon>
        <taxon>Magnoliopsida</taxon>
        <taxon>eudicotyledons</taxon>
        <taxon>Gunneridae</taxon>
        <taxon>Pentapetalae</taxon>
        <taxon>asterids</taxon>
        <taxon>campanulids</taxon>
        <taxon>Apiales</taxon>
        <taxon>Apiaceae</taxon>
        <taxon>Apioideae</taxon>
        <taxon>apioid superclade</taxon>
        <taxon>Tordylieae</taxon>
        <taxon>Tordyliinae</taxon>
        <taxon>Heracleum</taxon>
    </lineage>
</organism>
<dbReference type="AlphaFoldDB" id="A0AAD8M5S0"/>
<gene>
    <name evidence="4" type="ORF">POM88_045093</name>
</gene>
<accession>A0AAD8M5S0</accession>
<dbReference type="Proteomes" id="UP001237642">
    <property type="component" value="Unassembled WGS sequence"/>
</dbReference>
<dbReference type="PANTHER" id="PTHR14205">
    <property type="entry name" value="WD-REPEAT PROTEIN"/>
    <property type="match status" value="1"/>
</dbReference>
<dbReference type="InterPro" id="IPR059104">
    <property type="entry name" value="Beta-prop_EIPR1-like"/>
</dbReference>
<keyword evidence="5" id="KW-1185">Reference proteome</keyword>